<name>A0ABU7X198_9ACTN</name>
<reference evidence="1 2" key="1">
    <citation type="submission" date="2023-08" db="EMBL/GenBank/DDBJ databases">
        <authorList>
            <person name="Sharma P."/>
            <person name="Verma V."/>
            <person name="Mohan M.K."/>
            <person name="Dubey A.K."/>
        </authorList>
    </citation>
    <scope>NUCLEOTIDE SEQUENCE [LARGE SCALE GENOMIC DNA]</scope>
    <source>
        <strain evidence="1 2">ADP4</strain>
    </source>
</reference>
<accession>A0ABU7X198</accession>
<organism evidence="1 2">
    <name type="scientific">Streptomyces chrestomyceticus</name>
    <dbReference type="NCBI Taxonomy" id="68185"/>
    <lineage>
        <taxon>Bacteria</taxon>
        <taxon>Bacillati</taxon>
        <taxon>Actinomycetota</taxon>
        <taxon>Actinomycetes</taxon>
        <taxon>Kitasatosporales</taxon>
        <taxon>Streptomycetaceae</taxon>
        <taxon>Streptomyces</taxon>
    </lineage>
</organism>
<dbReference type="RefSeq" id="WP_331788895.1">
    <property type="nucleotide sequence ID" value="NZ_JAVFKM010000019.1"/>
</dbReference>
<evidence type="ECO:0000313" key="1">
    <source>
        <dbReference type="EMBL" id="MEF3117522.1"/>
    </source>
</evidence>
<dbReference type="EMBL" id="JAVFKM010000019">
    <property type="protein sequence ID" value="MEF3117522.1"/>
    <property type="molecule type" value="Genomic_DNA"/>
</dbReference>
<evidence type="ECO:0000313" key="2">
    <source>
        <dbReference type="Proteomes" id="UP001348265"/>
    </source>
</evidence>
<proteinExistence type="predicted"/>
<protein>
    <submittedName>
        <fullName evidence="1">Uncharacterized protein</fullName>
    </submittedName>
</protein>
<sequence>MTTVAGTTAIEAIADLLHRLRVHGHDADEALDRDRSRFEADAERIAK</sequence>
<keyword evidence="2" id="KW-1185">Reference proteome</keyword>
<dbReference type="Proteomes" id="UP001348265">
    <property type="component" value="Unassembled WGS sequence"/>
</dbReference>
<gene>
    <name evidence="1" type="ORF">RB636_30545</name>
</gene>
<comment type="caution">
    <text evidence="1">The sequence shown here is derived from an EMBL/GenBank/DDBJ whole genome shotgun (WGS) entry which is preliminary data.</text>
</comment>